<sequence>MADYDSSPRRPFADSFISANCDNFALFLNKRPWMHNVLNKIALFNGFHMHFASLHQQSLLYAKHNHRANQQLYLHNQNLHHNPNVNCLKKQLTTINVIKNTTFFHPRSDHAHNRLLVYYRMVK</sequence>
<reference evidence="1" key="1">
    <citation type="submission" date="2018-06" db="EMBL/GenBank/DDBJ databases">
        <authorList>
            <person name="Zhirakovskaya E."/>
        </authorList>
    </citation>
    <scope>NUCLEOTIDE SEQUENCE</scope>
</reference>
<organism evidence="1">
    <name type="scientific">hydrothermal vent metagenome</name>
    <dbReference type="NCBI Taxonomy" id="652676"/>
    <lineage>
        <taxon>unclassified sequences</taxon>
        <taxon>metagenomes</taxon>
        <taxon>ecological metagenomes</taxon>
    </lineage>
</organism>
<proteinExistence type="predicted"/>
<gene>
    <name evidence="1" type="ORF">MNBD_GAMMA07-453</name>
</gene>
<protein>
    <submittedName>
        <fullName evidence="1">Uncharacterized protein</fullName>
    </submittedName>
</protein>
<dbReference type="AlphaFoldDB" id="A0A3B0XLI1"/>
<dbReference type="EMBL" id="UOFF01000351">
    <property type="protein sequence ID" value="VAW57196.1"/>
    <property type="molecule type" value="Genomic_DNA"/>
</dbReference>
<accession>A0A3B0XLI1</accession>
<evidence type="ECO:0000313" key="1">
    <source>
        <dbReference type="EMBL" id="VAW57196.1"/>
    </source>
</evidence>
<name>A0A3B0XLI1_9ZZZZ</name>